<name>A0ABR2GYM3_9EUKA</name>
<feature type="domain" description="Glycosyltransferase 2-like" evidence="2">
    <location>
        <begin position="1"/>
        <end position="137"/>
    </location>
</feature>
<dbReference type="SUPFAM" id="SSF53448">
    <property type="entry name" value="Nucleotide-diphospho-sugar transferases"/>
    <property type="match status" value="1"/>
</dbReference>
<dbReference type="InterPro" id="IPR001173">
    <property type="entry name" value="Glyco_trans_2-like"/>
</dbReference>
<organism evidence="3 4">
    <name type="scientific">Tritrichomonas musculus</name>
    <dbReference type="NCBI Taxonomy" id="1915356"/>
    <lineage>
        <taxon>Eukaryota</taxon>
        <taxon>Metamonada</taxon>
        <taxon>Parabasalia</taxon>
        <taxon>Tritrichomonadida</taxon>
        <taxon>Tritrichomonadidae</taxon>
        <taxon>Tritrichomonas</taxon>
    </lineage>
</organism>
<dbReference type="InterPro" id="IPR029044">
    <property type="entry name" value="Nucleotide-diphossugar_trans"/>
</dbReference>
<proteinExistence type="predicted"/>
<accession>A0ABR2GYM3</accession>
<evidence type="ECO:0000313" key="4">
    <source>
        <dbReference type="Proteomes" id="UP001470230"/>
    </source>
</evidence>
<dbReference type="PANTHER" id="PTHR43685">
    <property type="entry name" value="GLYCOSYLTRANSFERASE"/>
    <property type="match status" value="1"/>
</dbReference>
<evidence type="ECO:0000313" key="3">
    <source>
        <dbReference type="EMBL" id="KAK8838991.1"/>
    </source>
</evidence>
<dbReference type="Pfam" id="PF00535">
    <property type="entry name" value="Glycos_transf_2"/>
    <property type="match status" value="1"/>
</dbReference>
<dbReference type="CDD" id="cd00761">
    <property type="entry name" value="Glyco_tranf_GTA_type"/>
    <property type="match status" value="1"/>
</dbReference>
<evidence type="ECO:0000259" key="2">
    <source>
        <dbReference type="Pfam" id="PF00535"/>
    </source>
</evidence>
<evidence type="ECO:0000256" key="1">
    <source>
        <dbReference type="ARBA" id="ARBA00003301"/>
    </source>
</evidence>
<dbReference type="InterPro" id="IPR050834">
    <property type="entry name" value="Glycosyltransf_2"/>
</dbReference>
<dbReference type="Proteomes" id="UP001470230">
    <property type="component" value="Unassembled WGS sequence"/>
</dbReference>
<dbReference type="PANTHER" id="PTHR43685:SF2">
    <property type="entry name" value="GLYCOSYLTRANSFERASE 2-LIKE DOMAIN-CONTAINING PROTEIN"/>
    <property type="match status" value="1"/>
</dbReference>
<gene>
    <name evidence="3" type="ORF">M9Y10_032454</name>
</gene>
<comment type="function">
    <text evidence="1">Dolichyl-phosphate beta-glucosyltransferase involved in the glycosylation of glycoproteins through the synthesis of dolichyl beta-D-glucosyl phosphate which serves as a sugar donor for transfer of three glucose residues to the Man-9-GlcNAc-2-PP-dolichol precursor to N-glycans.</text>
</comment>
<dbReference type="EMBL" id="JAPFFF010000053">
    <property type="protein sequence ID" value="KAK8838991.1"/>
    <property type="molecule type" value="Genomic_DNA"/>
</dbReference>
<dbReference type="Gene3D" id="3.90.550.10">
    <property type="entry name" value="Spore Coat Polysaccharide Biosynthesis Protein SpsA, Chain A"/>
    <property type="match status" value="1"/>
</dbReference>
<reference evidence="3 4" key="1">
    <citation type="submission" date="2024-04" db="EMBL/GenBank/DDBJ databases">
        <title>Tritrichomonas musculus Genome.</title>
        <authorList>
            <person name="Alves-Ferreira E."/>
            <person name="Grigg M."/>
            <person name="Lorenzi H."/>
            <person name="Galac M."/>
        </authorList>
    </citation>
    <scope>NUCLEOTIDE SEQUENCE [LARGE SCALE GENOMIC DNA]</scope>
    <source>
        <strain evidence="3 4">EAF2021</strain>
    </source>
</reference>
<comment type="caution">
    <text evidence="3">The sequence shown here is derived from an EMBL/GenBank/DDBJ whole genome shotgun (WGS) entry which is preliminary data.</text>
</comment>
<keyword evidence="4" id="KW-1185">Reference proteome</keyword>
<sequence>MPVYNKYEYLNRSFDSFFSQTLSNIELIVVDDNSNDHSPHYVRKLMENDNRIKLIQHVYNQGICVSRIHGIINTFGDYIMSLDPDDLLYPNSSELSYNSAIALDADVAEFKVFVINSRFNSNVWFHCGSNSTNGNEPILSQFQSMQIEVLNWNLWSRIIKRSIYMKAIKLMLPFVQDKNICNSEDMIHFGAIFVFMKNFFCLDFFAYIYYYSTAEINNKPAYMSRYQQSVQSKYAKAVVRFFYSKRNNLENCTLNEFRVNFYEADLYRRVKDIVRVPNSLCSVDVPGFKISHFTDMGYCVFER</sequence>
<protein>
    <recommendedName>
        <fullName evidence="2">Glycosyltransferase 2-like domain-containing protein</fullName>
    </recommendedName>
</protein>